<evidence type="ECO:0000256" key="2">
    <source>
        <dbReference type="ARBA" id="ARBA00022645"/>
    </source>
</evidence>
<reference evidence="9 10" key="1">
    <citation type="submission" date="2015-04" db="EMBL/GenBank/DDBJ databases">
        <title>Whole genome shotgun sequence of Flavihumibacter petaseus NBRC 106054.</title>
        <authorList>
            <person name="Miyazawa S."/>
            <person name="Hosoyama A."/>
            <person name="Hashimoto M."/>
            <person name="Noguchi M."/>
            <person name="Tsuchikane K."/>
            <person name="Ohji S."/>
            <person name="Yamazoe A."/>
            <person name="Ichikawa N."/>
            <person name="Kimura A."/>
            <person name="Fujita N."/>
        </authorList>
    </citation>
    <scope>NUCLEOTIDE SEQUENCE [LARGE SCALE GENOMIC DNA]</scope>
    <source>
        <strain evidence="9 10">NBRC 106054</strain>
    </source>
</reference>
<dbReference type="Gene3D" id="3.40.50.10740">
    <property type="entry name" value="Class I glutamine amidotransferase-like"/>
    <property type="match status" value="1"/>
</dbReference>
<dbReference type="STRING" id="1220578.FPE01S_04_01860"/>
<feature type="active site" description="Charge relay system" evidence="6">
    <location>
        <position position="243"/>
    </location>
</feature>
<dbReference type="SUPFAM" id="SSF52317">
    <property type="entry name" value="Class I glutamine amidotransferase-like"/>
    <property type="match status" value="1"/>
</dbReference>
<feature type="domain" description="LD-carboxypeptidase C-terminal" evidence="8">
    <location>
        <begin position="212"/>
        <end position="330"/>
    </location>
</feature>
<sequence>MLRKEFLRLNALALPTFLLPPGGVVTGDADGTDTIRVPAYLRPGDTIAVTSPAGYITMEEIMPAKIQMESWGLRVKPGNTIGKRDGTFGGTDQERLADFQQLLDDPTVQAVMCARGGYGLVRLIDQLDFSRFRKHPKWLIGFSDVTVLHAHLNRVVRVASIHSKMCNSFPDNWITAEPLQQETILSIRDALMGKPMRFSLPANPENQLGVATGELIGGNCKTIESLAGSLSDIRTHGKILFVEDTGEYLYSIDRMFWNLKRSGKLNDLAALIVGGFKVKPSEDPAEEFNRNLYQIVKEKISDCSYPVCFDFPVGHQRNNYALKCGVNIQLKVNYDGVYLSEYQNT</sequence>
<evidence type="ECO:0000256" key="1">
    <source>
        <dbReference type="ARBA" id="ARBA00010233"/>
    </source>
</evidence>
<evidence type="ECO:0000256" key="6">
    <source>
        <dbReference type="PIRSR" id="PIRSR028757-1"/>
    </source>
</evidence>
<evidence type="ECO:0000259" key="8">
    <source>
        <dbReference type="Pfam" id="PF17676"/>
    </source>
</evidence>
<feature type="domain" description="LD-carboxypeptidase N-terminal" evidence="7">
    <location>
        <begin position="47"/>
        <end position="162"/>
    </location>
</feature>
<comment type="caution">
    <text evidence="9">The sequence shown here is derived from an EMBL/GenBank/DDBJ whole genome shotgun (WGS) entry which is preliminary data.</text>
</comment>
<evidence type="ECO:0000313" key="10">
    <source>
        <dbReference type="Proteomes" id="UP000033121"/>
    </source>
</evidence>
<dbReference type="GO" id="GO:0008236">
    <property type="term" value="F:serine-type peptidase activity"/>
    <property type="evidence" value="ECO:0007669"/>
    <property type="project" value="UniProtKB-KW"/>
</dbReference>
<dbReference type="OrthoDB" id="9807329at2"/>
<name>A0A0E9N568_9BACT</name>
<dbReference type="InterPro" id="IPR040449">
    <property type="entry name" value="Peptidase_S66_N"/>
</dbReference>
<dbReference type="Pfam" id="PF02016">
    <property type="entry name" value="Peptidase_S66"/>
    <property type="match status" value="1"/>
</dbReference>
<dbReference type="Proteomes" id="UP000033121">
    <property type="component" value="Unassembled WGS sequence"/>
</dbReference>
<evidence type="ECO:0000313" key="9">
    <source>
        <dbReference type="EMBL" id="GAO44943.1"/>
    </source>
</evidence>
<comment type="similarity">
    <text evidence="1">Belongs to the peptidase S66 family.</text>
</comment>
<accession>A0A0E9N568</accession>
<dbReference type="RefSeq" id="WP_046370932.1">
    <property type="nucleotide sequence ID" value="NZ_BBWV01000004.1"/>
</dbReference>
<evidence type="ECO:0000256" key="5">
    <source>
        <dbReference type="ARBA" id="ARBA00022825"/>
    </source>
</evidence>
<keyword evidence="10" id="KW-1185">Reference proteome</keyword>
<dbReference type="InterPro" id="IPR040921">
    <property type="entry name" value="Peptidase_S66C"/>
</dbReference>
<dbReference type="PANTHER" id="PTHR30237:SF2">
    <property type="entry name" value="MUREIN TETRAPEPTIDE CARBOXYPEPTIDASE"/>
    <property type="match status" value="1"/>
</dbReference>
<dbReference type="SUPFAM" id="SSF141986">
    <property type="entry name" value="LD-carboxypeptidase A C-terminal domain-like"/>
    <property type="match status" value="1"/>
</dbReference>
<evidence type="ECO:0000256" key="3">
    <source>
        <dbReference type="ARBA" id="ARBA00022670"/>
    </source>
</evidence>
<dbReference type="Gene3D" id="3.50.30.60">
    <property type="entry name" value="LD-carboxypeptidase A C-terminal domain-like"/>
    <property type="match status" value="1"/>
</dbReference>
<dbReference type="InterPro" id="IPR003507">
    <property type="entry name" value="S66_fam"/>
</dbReference>
<proteinExistence type="inferred from homology"/>
<dbReference type="CDD" id="cd07025">
    <property type="entry name" value="Peptidase_S66"/>
    <property type="match status" value="1"/>
</dbReference>
<evidence type="ECO:0000259" key="7">
    <source>
        <dbReference type="Pfam" id="PF02016"/>
    </source>
</evidence>
<feature type="active site" description="Charge relay system" evidence="6">
    <location>
        <position position="315"/>
    </location>
</feature>
<keyword evidence="2 9" id="KW-0121">Carboxypeptidase</keyword>
<dbReference type="InterPro" id="IPR027478">
    <property type="entry name" value="LdcA_N"/>
</dbReference>
<keyword evidence="4" id="KW-0378">Hydrolase</keyword>
<keyword evidence="3" id="KW-0645">Protease</keyword>
<dbReference type="PIRSF" id="PIRSF028757">
    <property type="entry name" value="LD-carboxypeptidase"/>
    <property type="match status" value="1"/>
</dbReference>
<dbReference type="EMBL" id="BBWV01000004">
    <property type="protein sequence ID" value="GAO44943.1"/>
    <property type="molecule type" value="Genomic_DNA"/>
</dbReference>
<dbReference type="PANTHER" id="PTHR30237">
    <property type="entry name" value="MURAMOYLTETRAPEPTIDE CARBOXYPEPTIDASE"/>
    <property type="match status" value="1"/>
</dbReference>
<feature type="active site" description="Nucleophile" evidence="6">
    <location>
        <position position="143"/>
    </location>
</feature>
<organism evidence="9 10">
    <name type="scientific">Flavihumibacter petaseus NBRC 106054</name>
    <dbReference type="NCBI Taxonomy" id="1220578"/>
    <lineage>
        <taxon>Bacteria</taxon>
        <taxon>Pseudomonadati</taxon>
        <taxon>Bacteroidota</taxon>
        <taxon>Chitinophagia</taxon>
        <taxon>Chitinophagales</taxon>
        <taxon>Chitinophagaceae</taxon>
        <taxon>Flavihumibacter</taxon>
    </lineage>
</organism>
<dbReference type="InterPro" id="IPR027461">
    <property type="entry name" value="Carboxypeptidase_A_C_sf"/>
</dbReference>
<protein>
    <submittedName>
        <fullName evidence="9">Putative murein peptide carboxypeptidase</fullName>
    </submittedName>
</protein>
<dbReference type="GO" id="GO:0006508">
    <property type="term" value="P:proteolysis"/>
    <property type="evidence" value="ECO:0007669"/>
    <property type="project" value="UniProtKB-KW"/>
</dbReference>
<dbReference type="Pfam" id="PF17676">
    <property type="entry name" value="Peptidase_S66C"/>
    <property type="match status" value="1"/>
</dbReference>
<dbReference type="AlphaFoldDB" id="A0A0E9N568"/>
<evidence type="ECO:0000256" key="4">
    <source>
        <dbReference type="ARBA" id="ARBA00022801"/>
    </source>
</evidence>
<keyword evidence="5" id="KW-0720">Serine protease</keyword>
<dbReference type="GO" id="GO:0004180">
    <property type="term" value="F:carboxypeptidase activity"/>
    <property type="evidence" value="ECO:0007669"/>
    <property type="project" value="UniProtKB-KW"/>
</dbReference>
<dbReference type="InterPro" id="IPR029062">
    <property type="entry name" value="Class_I_gatase-like"/>
</dbReference>
<gene>
    <name evidence="9" type="ORF">FPE01S_04_01860</name>
</gene>